<keyword evidence="6 7" id="KW-0472">Membrane</keyword>
<dbReference type="KEGG" id="lng:BSQ50_08990"/>
<evidence type="ECO:0000256" key="7">
    <source>
        <dbReference type="SAM" id="Phobius"/>
    </source>
</evidence>
<evidence type="ECO:0000256" key="6">
    <source>
        <dbReference type="ARBA" id="ARBA00023136"/>
    </source>
</evidence>
<feature type="transmembrane region" description="Helical" evidence="7">
    <location>
        <begin position="179"/>
        <end position="198"/>
    </location>
</feature>
<feature type="transmembrane region" description="Helical" evidence="7">
    <location>
        <begin position="243"/>
        <end position="264"/>
    </location>
</feature>
<feature type="transmembrane region" description="Helical" evidence="7">
    <location>
        <begin position="210"/>
        <end position="231"/>
    </location>
</feature>
<feature type="transmembrane region" description="Helical" evidence="7">
    <location>
        <begin position="68"/>
        <end position="85"/>
    </location>
</feature>
<name>A0A3S6QXA7_9LACO</name>
<feature type="transmembrane region" description="Helical" evidence="7">
    <location>
        <begin position="39"/>
        <end position="56"/>
    </location>
</feature>
<feature type="domain" description="EamA" evidence="8">
    <location>
        <begin position="150"/>
        <end position="285"/>
    </location>
</feature>
<accession>A0A3S6QXA7</accession>
<evidence type="ECO:0000256" key="5">
    <source>
        <dbReference type="ARBA" id="ARBA00022989"/>
    </source>
</evidence>
<comment type="similarity">
    <text evidence="2">Belongs to the EamA transporter family.</text>
</comment>
<dbReference type="InterPro" id="IPR000620">
    <property type="entry name" value="EamA_dom"/>
</dbReference>
<evidence type="ECO:0000256" key="2">
    <source>
        <dbReference type="ARBA" id="ARBA00007362"/>
    </source>
</evidence>
<organism evidence="9 10">
    <name type="scientific">Liquorilactobacillus nagelii</name>
    <dbReference type="NCBI Taxonomy" id="82688"/>
    <lineage>
        <taxon>Bacteria</taxon>
        <taxon>Bacillati</taxon>
        <taxon>Bacillota</taxon>
        <taxon>Bacilli</taxon>
        <taxon>Lactobacillales</taxon>
        <taxon>Lactobacillaceae</taxon>
        <taxon>Liquorilactobacillus</taxon>
    </lineage>
</organism>
<dbReference type="InterPro" id="IPR051258">
    <property type="entry name" value="Diverse_Substrate_Transporter"/>
</dbReference>
<feature type="transmembrane region" description="Helical" evidence="7">
    <location>
        <begin position="148"/>
        <end position="167"/>
    </location>
</feature>
<feature type="transmembrane region" description="Helical" evidence="7">
    <location>
        <begin position="125"/>
        <end position="142"/>
    </location>
</feature>
<protein>
    <submittedName>
        <fullName evidence="9">EamA family transporter</fullName>
    </submittedName>
</protein>
<feature type="transmembrane region" description="Helical" evidence="7">
    <location>
        <begin position="97"/>
        <end position="116"/>
    </location>
</feature>
<dbReference type="PANTHER" id="PTHR42920">
    <property type="entry name" value="OS03G0707200 PROTEIN-RELATED"/>
    <property type="match status" value="1"/>
</dbReference>
<feature type="transmembrane region" description="Helical" evidence="7">
    <location>
        <begin position="7"/>
        <end position="27"/>
    </location>
</feature>
<dbReference type="SUPFAM" id="SSF103481">
    <property type="entry name" value="Multidrug resistance efflux transporter EmrE"/>
    <property type="match status" value="2"/>
</dbReference>
<dbReference type="AlphaFoldDB" id="A0A3S6QXA7"/>
<dbReference type="EMBL" id="CP018180">
    <property type="protein sequence ID" value="AUJ32658.1"/>
    <property type="molecule type" value="Genomic_DNA"/>
</dbReference>
<evidence type="ECO:0000313" key="9">
    <source>
        <dbReference type="EMBL" id="AUJ32658.1"/>
    </source>
</evidence>
<keyword evidence="4 7" id="KW-0812">Transmembrane</keyword>
<reference evidence="9 10" key="1">
    <citation type="submission" date="2016-11" db="EMBL/GenBank/DDBJ databases">
        <title>Interaction between Lactobacillus species and yeast in water kefir.</title>
        <authorList>
            <person name="Behr J."/>
            <person name="Xu D."/>
            <person name="Vogel R.F."/>
        </authorList>
    </citation>
    <scope>NUCLEOTIDE SEQUENCE [LARGE SCALE GENOMIC DNA]</scope>
    <source>
        <strain evidence="9 10">TMW 1.1827</strain>
    </source>
</reference>
<dbReference type="GO" id="GO:0005886">
    <property type="term" value="C:plasma membrane"/>
    <property type="evidence" value="ECO:0007669"/>
    <property type="project" value="UniProtKB-SubCell"/>
</dbReference>
<dbReference type="InterPro" id="IPR037185">
    <property type="entry name" value="EmrE-like"/>
</dbReference>
<comment type="subcellular location">
    <subcellularLocation>
        <location evidence="1">Cell membrane</location>
        <topology evidence="1">Multi-pass membrane protein</topology>
    </subcellularLocation>
</comment>
<dbReference type="Proteomes" id="UP000324497">
    <property type="component" value="Chromosome"/>
</dbReference>
<feature type="domain" description="EamA" evidence="8">
    <location>
        <begin position="11"/>
        <end position="139"/>
    </location>
</feature>
<dbReference type="Pfam" id="PF00892">
    <property type="entry name" value="EamA"/>
    <property type="match status" value="2"/>
</dbReference>
<evidence type="ECO:0000313" key="10">
    <source>
        <dbReference type="Proteomes" id="UP000324497"/>
    </source>
</evidence>
<dbReference type="RefSeq" id="WP_057884680.1">
    <property type="nucleotide sequence ID" value="NZ_CP092367.1"/>
</dbReference>
<keyword evidence="5 7" id="KW-1133">Transmembrane helix</keyword>
<evidence type="ECO:0000256" key="4">
    <source>
        <dbReference type="ARBA" id="ARBA00022692"/>
    </source>
</evidence>
<dbReference type="PANTHER" id="PTHR42920:SF5">
    <property type="entry name" value="EAMA DOMAIN-CONTAINING PROTEIN"/>
    <property type="match status" value="1"/>
</dbReference>
<feature type="transmembrane region" description="Helical" evidence="7">
    <location>
        <begin position="270"/>
        <end position="289"/>
    </location>
</feature>
<gene>
    <name evidence="9" type="ORF">BSQ50_08990</name>
</gene>
<proteinExistence type="inferred from homology"/>
<evidence type="ECO:0000256" key="3">
    <source>
        <dbReference type="ARBA" id="ARBA00022475"/>
    </source>
</evidence>
<sequence>MRNLTRWQSNVILLLTAIIWGTSYIFIKEALQGNLPAGLLNALRGLVFSGLMFCFFSKSICKINRTDFKIGLFSGLINFLGYQLQTSGLKYTTPSNSAFLTATYIVMIPFVVWFLLKRKPLPKSFLAIVLCFLGTIVLTNSFSKGFSLHYGDALTLIGAFFYALQIVYFSNTAATANPFVIAFMLGLVQLIAGIGWSLSFELHAYAAINWGQALPPVIILGVFASFAAQLLQVIGQRNTDATSAGLILMTESLFGSLFSVVGGFEALTNNLLLGGLLIIVSILIMEINLRKIIFTRRKQFLFKSKQPHAKDKN</sequence>
<keyword evidence="3" id="KW-1003">Cell membrane</keyword>
<evidence type="ECO:0000256" key="1">
    <source>
        <dbReference type="ARBA" id="ARBA00004651"/>
    </source>
</evidence>
<keyword evidence="10" id="KW-1185">Reference proteome</keyword>
<evidence type="ECO:0000259" key="8">
    <source>
        <dbReference type="Pfam" id="PF00892"/>
    </source>
</evidence>